<dbReference type="SMART" id="SM00191">
    <property type="entry name" value="Int_alpha"/>
    <property type="match status" value="9"/>
</dbReference>
<comment type="caution">
    <text evidence="2">The sequence shown here is derived from an EMBL/GenBank/DDBJ whole genome shotgun (WGS) entry which is preliminary data.</text>
</comment>
<name>A0ABP9DKU6_9BACT</name>
<dbReference type="SUPFAM" id="SSF82171">
    <property type="entry name" value="DPP6 N-terminal domain-like"/>
    <property type="match status" value="2"/>
</dbReference>
<dbReference type="InterPro" id="IPR025965">
    <property type="entry name" value="FlgD/Vpr_Ig-like"/>
</dbReference>
<feature type="domain" description="Dystroglycan-type cadherin-like" evidence="1">
    <location>
        <begin position="1393"/>
        <end position="1490"/>
    </location>
</feature>
<dbReference type="Gene3D" id="2.60.40.4070">
    <property type="match status" value="1"/>
</dbReference>
<evidence type="ECO:0000259" key="1">
    <source>
        <dbReference type="SMART" id="SM00736"/>
    </source>
</evidence>
<dbReference type="Gene3D" id="2.60.40.10">
    <property type="entry name" value="Immunoglobulins"/>
    <property type="match status" value="5"/>
</dbReference>
<dbReference type="Pfam" id="PF17963">
    <property type="entry name" value="Big_9"/>
    <property type="match status" value="2"/>
</dbReference>
<reference evidence="3" key="1">
    <citation type="journal article" date="2019" name="Int. J. Syst. Evol. Microbiol.">
        <title>The Global Catalogue of Microorganisms (GCM) 10K type strain sequencing project: providing services to taxonomists for standard genome sequencing and annotation.</title>
        <authorList>
            <consortium name="The Broad Institute Genomics Platform"/>
            <consortium name="The Broad Institute Genome Sequencing Center for Infectious Disease"/>
            <person name="Wu L."/>
            <person name="Ma J."/>
        </authorList>
    </citation>
    <scope>NUCLEOTIDE SEQUENCE [LARGE SCALE GENOMIC DNA]</scope>
    <source>
        <strain evidence="3">JCM 18326</strain>
    </source>
</reference>
<dbReference type="InterPro" id="IPR013519">
    <property type="entry name" value="Int_alpha_beta-p"/>
</dbReference>
<feature type="domain" description="Dystroglycan-type cadherin-like" evidence="1">
    <location>
        <begin position="414"/>
        <end position="507"/>
    </location>
</feature>
<dbReference type="NCBIfam" id="TIGR04183">
    <property type="entry name" value="Por_Secre_tail"/>
    <property type="match status" value="1"/>
</dbReference>
<dbReference type="RefSeq" id="WP_345374793.1">
    <property type="nucleotide sequence ID" value="NZ_BAABJX010000063.1"/>
</dbReference>
<dbReference type="InterPro" id="IPR006644">
    <property type="entry name" value="Cadg"/>
</dbReference>
<dbReference type="InterPro" id="IPR013783">
    <property type="entry name" value="Ig-like_fold"/>
</dbReference>
<dbReference type="Proteomes" id="UP001500298">
    <property type="component" value="Unassembled WGS sequence"/>
</dbReference>
<dbReference type="Pfam" id="PF13860">
    <property type="entry name" value="FlgD_ig"/>
    <property type="match status" value="1"/>
</dbReference>
<feature type="domain" description="Dystroglycan-type cadherin-like" evidence="1">
    <location>
        <begin position="1681"/>
        <end position="1775"/>
    </location>
</feature>
<dbReference type="Pfam" id="PF14312">
    <property type="entry name" value="FG-GAP_2"/>
    <property type="match status" value="1"/>
</dbReference>
<dbReference type="EMBL" id="BAABJX010000063">
    <property type="protein sequence ID" value="GAA4850036.1"/>
    <property type="molecule type" value="Genomic_DNA"/>
</dbReference>
<protein>
    <recommendedName>
        <fullName evidence="1">Dystroglycan-type cadherin-like domain-containing protein</fullName>
    </recommendedName>
</protein>
<dbReference type="InterPro" id="IPR026444">
    <property type="entry name" value="Secre_tail"/>
</dbReference>
<evidence type="ECO:0000313" key="3">
    <source>
        <dbReference type="Proteomes" id="UP001500298"/>
    </source>
</evidence>
<keyword evidence="3" id="KW-1185">Reference proteome</keyword>
<dbReference type="SUPFAM" id="SSF50965">
    <property type="entry name" value="Galactose oxidase, central domain"/>
    <property type="match status" value="2"/>
</dbReference>
<dbReference type="InterPro" id="IPR011043">
    <property type="entry name" value="Gal_Oxase/kelch_b-propeller"/>
</dbReference>
<proteinExistence type="predicted"/>
<feature type="domain" description="Dystroglycan-type cadherin-like" evidence="1">
    <location>
        <begin position="1586"/>
        <end position="1680"/>
    </location>
</feature>
<sequence>MRRIRLLELFSGVLPGLVFLGALLWIGQPLTYAQDWVQKGNTLYGDETESYFSSDVALSAGGKRMVVSSSSANNDTGHVKVFQWEETNWVQLGATLLGDSTGHRFGSALDISDDGKRIVVGTPNTLSNVGKVSVYEWNIDHWIKVGNDIYGEAASDYSGSAISISGDGNVIAIGANSNDGNGVNSGQVRVYEWKSSNWTKRGADIDGEVAGDLFGYTVSLSHDGNRLLATARDNDDGAENVGQARVFEWNGTAWLQLGGDLNGIATTEMLGYASDISADGTTIALGTFNANLVKCFKWNGSTWTLKGNISRTGGFGSNLSLSNSGDKLLVGAYNSSYNGSQSGSAYVYAWDGSNWLQEGQRIDGEAASNLMGRPLAISGDGKSIALVAQYNSTNAYRAGQVRMFVQEKPNQPPTVTAPLSKKVLVSTHPASTVLLSMLFSDADGDALTYTATSQNTGVVTTSITGEVLTLTEASLGSTTIEVTADDGKGGSVTTSFEVVVATKETLAWEQLGMDIDGQAINDYTGYSVSMSSDGSRLVIGAIYDDGIGVNSGNVRIYEWSGSNWVQLGLDIDAEAVSDNSGWTVSMSSVGNHVAIGAIYNDGNGTDAGHVRVYEWNGSSWVQLGLDIDGEAASDYSGKSISISSDGNRLAIGAYGNDGNGTNAGHIRVYEWSGSNWSQLGLDIDGEAASDESGWSVSMSSDGSRLAIGAIYNDGNGTDAGHVRIYEWNGNNWVQLGLDIDGEVSGDRFGYSVSMSSDGNRLAIGSILNDGSSANAGHVRIYEWNGSSWIQLGVDIDGESAGDESGNSVSLSSEGNRLAIGAYLNDGNGDKAGHVRIYEWNGSSWIQLGLDIDGEAADDRFGWATGMSSDGTRLAVGAYENDGNSTGAGHVRVYELGTLANKAPLGLQISNQELKSGNAITSITLSDWFVDEDGDPLTYTVNVLDTAVVLANIAGDILTINENDLGTTTLEVTANDGKGGTTMIAFEVSVVDPAAFTWKQVGQTIEGANPGDWAGKGVAISEDGKRIIVSSHGDNSVGTLTGVARVYENIDGTWTELGGGVFGEMHGDHSGDAVAISGDGSHIVVGAQLNDNANGIDAGHIRVYKWTGTTWVQVGADIDGDAVSDRLGHSVSISHDGTRIAVGAHANDANGSDAGHVKAYQWNGSSWIQMGSAILGEALGDNFGISVALNYGGSRLAVGGRYNDGAGSNAGHARIFSWNGSNWIQLGADIDGEAAGDNFGESIGLSKDGKRVIIGGLYNDGAVSNAGHARVYDWDGTTWNQVGTDIEGKAANDYSGYGTSISYDGNRIAIGGPYNDDNGNNAGNAMIYDWNGTQWVKLGNDLKGAAEDYFGQPLMVSPNGHHIIVGAYGNGVSTFNGYAKVFELSTASSNTAPTIKNEINDFSYTEGTGPHGINFINVFEDADGDTLTYTATVMDTNIATVSGGGFANASFTFVLGQAGSTEVTITAEDGKGGNVSDTFILSVNATANNSPYVGVPINDQSYTAGFGSETIVMDSTFFDPDGDALTYAVSSNNTAVVTASVSGINLVLNEVGAGSATVTVTANDGKGGVISDSFVVTVTAVSNNAPIIVNPIADKTLTEGFASDLTNLAAVFNDADGDVLNYTAVSNNEGIVTVGLSGSSLYVYEAGIGTATVTVTANDGKGGVISDSFIVTVNAAPNNAPTVINTIADQTLTEGFSTWQIDISNVFNDPDGDALSYELSVDDTFIVTANVSGNMLTLTEQGVGTTTVWVTANDGKGASDWTNFEVTVLENTSEVTVEEVINVEYTESLNNSTVEINSNRFVLELNRPDLVKSVRLGVIPMGDILEENYMPTTMNFDGGAQYAVTQDINDPFGIFYDFEIELNDGSLIYYPEDRYGFRYRIYEEGFFNFANYIGVGNKADDYRMISLPLAASVGKDIQDLLPNLMPIDEERWRMWTWSGERYDPLYENDGIWPGDAYWILSTDRPNLSSPELSAEVRPEVGVNSQGDFEPFVLELWPGWKMISTPFNMPLNWEQIIARNIEEASLDGDNLRLDELQQISTELVSWNGSRTYGNMLYPFEGAFVENRGDSWVNINIYPIQDFYNTANLRQAAESNWKVQLEVQSATKWHHTAYFGMHKLATDALDGRDARTAPLLMEHLPTARFTRPSLNGAAVIGEMITEATSGTWTFDLSSGTEEALQLRWKALDVAVGKQLYLYDHSTQRITDMQQVQTYQGSTSEATFTAFYGSQERIASMLSEAGILVGTAYPNPFREQTTFELLVPEQESGSSLQIRVMDLTGKQVKQIYQGTVPSGLLRVSWDGSQQNGGKVQKGMYLYQMLLSTEKGSRAYTGKVMVE</sequence>
<dbReference type="PANTHER" id="PTHR36220">
    <property type="entry name" value="UNNAMED PRODUCT"/>
    <property type="match status" value="1"/>
</dbReference>
<organism evidence="2 3">
    <name type="scientific">Algivirga pacifica</name>
    <dbReference type="NCBI Taxonomy" id="1162670"/>
    <lineage>
        <taxon>Bacteria</taxon>
        <taxon>Pseudomonadati</taxon>
        <taxon>Bacteroidota</taxon>
        <taxon>Cytophagia</taxon>
        <taxon>Cytophagales</taxon>
        <taxon>Flammeovirgaceae</taxon>
        <taxon>Algivirga</taxon>
    </lineage>
</organism>
<dbReference type="InterPro" id="IPR013517">
    <property type="entry name" value="FG-GAP"/>
</dbReference>
<evidence type="ECO:0000313" key="2">
    <source>
        <dbReference type="EMBL" id="GAA4850036.1"/>
    </source>
</evidence>
<dbReference type="SMART" id="SM00736">
    <property type="entry name" value="CADG"/>
    <property type="match status" value="4"/>
</dbReference>
<dbReference type="PANTHER" id="PTHR36220:SF1">
    <property type="entry name" value="GAMMA TUBULIN COMPLEX COMPONENT C-TERMINAL DOMAIN-CONTAINING PROTEIN"/>
    <property type="match status" value="1"/>
</dbReference>
<dbReference type="Gene3D" id="2.60.40.1080">
    <property type="match status" value="1"/>
</dbReference>
<gene>
    <name evidence="2" type="ORF">GCM10023331_38390</name>
</gene>
<accession>A0ABP9DKU6</accession>